<reference evidence="1 2" key="1">
    <citation type="submission" date="2019-07" db="EMBL/GenBank/DDBJ databases">
        <title>De Novo Assembly of kiwifruit Actinidia rufa.</title>
        <authorList>
            <person name="Sugita-Konishi S."/>
            <person name="Sato K."/>
            <person name="Mori E."/>
            <person name="Abe Y."/>
            <person name="Kisaki G."/>
            <person name="Hamano K."/>
            <person name="Suezawa K."/>
            <person name="Otani M."/>
            <person name="Fukuda T."/>
            <person name="Manabe T."/>
            <person name="Gomi K."/>
            <person name="Tabuchi M."/>
            <person name="Akimitsu K."/>
            <person name="Kataoka I."/>
        </authorList>
    </citation>
    <scope>NUCLEOTIDE SEQUENCE [LARGE SCALE GENOMIC DNA]</scope>
    <source>
        <strain evidence="2">cv. Fuchu</strain>
    </source>
</reference>
<proteinExistence type="predicted"/>
<dbReference type="AlphaFoldDB" id="A0A7J0H8Q6"/>
<dbReference type="Proteomes" id="UP000585474">
    <property type="component" value="Unassembled WGS sequence"/>
</dbReference>
<dbReference type="EMBL" id="BJWL01000028">
    <property type="protein sequence ID" value="GFZ19482.1"/>
    <property type="molecule type" value="Genomic_DNA"/>
</dbReference>
<evidence type="ECO:0000313" key="2">
    <source>
        <dbReference type="Proteomes" id="UP000585474"/>
    </source>
</evidence>
<gene>
    <name evidence="1" type="ORF">Acr_28g0001870</name>
</gene>
<comment type="caution">
    <text evidence="1">The sequence shown here is derived from an EMBL/GenBank/DDBJ whole genome shotgun (WGS) entry which is preliminary data.</text>
</comment>
<organism evidence="1 2">
    <name type="scientific">Actinidia rufa</name>
    <dbReference type="NCBI Taxonomy" id="165716"/>
    <lineage>
        <taxon>Eukaryota</taxon>
        <taxon>Viridiplantae</taxon>
        <taxon>Streptophyta</taxon>
        <taxon>Embryophyta</taxon>
        <taxon>Tracheophyta</taxon>
        <taxon>Spermatophyta</taxon>
        <taxon>Magnoliopsida</taxon>
        <taxon>eudicotyledons</taxon>
        <taxon>Gunneridae</taxon>
        <taxon>Pentapetalae</taxon>
        <taxon>asterids</taxon>
        <taxon>Ericales</taxon>
        <taxon>Actinidiaceae</taxon>
        <taxon>Actinidia</taxon>
    </lineage>
</organism>
<name>A0A7J0H8Q6_9ERIC</name>
<keyword evidence="2" id="KW-1185">Reference proteome</keyword>
<evidence type="ECO:0000313" key="1">
    <source>
        <dbReference type="EMBL" id="GFZ19482.1"/>
    </source>
</evidence>
<sequence length="127" mass="13479">MSQPPSTSSIAGHRLHGGLFKWLRTRRSQIVAATTSTRKILNAAQDGGALIGSFGYFCPWMFAGCVVCSRVVVLVVVNFTGDLMVTVVASDGDCVLVGGGCRDFGGKSLMGWLLVFCEGVVYQDIGK</sequence>
<accession>A0A7J0H8Q6</accession>
<protein>
    <submittedName>
        <fullName evidence="1">Uncharacterized protein</fullName>
    </submittedName>
</protein>